<evidence type="ECO:0000313" key="10">
    <source>
        <dbReference type="EMBL" id="KAH0537267.1"/>
    </source>
</evidence>
<dbReference type="PANTHER" id="PTHR12827:SF3">
    <property type="entry name" value="ANAPHASE-PROMOTING COMPLEX SUBUNIT 1"/>
    <property type="match status" value="1"/>
</dbReference>
<keyword evidence="11" id="KW-1185">Reference proteome</keyword>
<dbReference type="InterPro" id="IPR024990">
    <property type="entry name" value="Apc1"/>
</dbReference>
<evidence type="ECO:0008006" key="12">
    <source>
        <dbReference type="Google" id="ProtNLM"/>
    </source>
</evidence>
<evidence type="ECO:0000259" key="8">
    <source>
        <dbReference type="Pfam" id="PF20518"/>
    </source>
</evidence>
<keyword evidence="2" id="KW-0132">Cell division</keyword>
<reference evidence="10" key="1">
    <citation type="submission" date="2021-03" db="EMBL/GenBank/DDBJ databases">
        <title>Comparative genomics and phylogenomic investigation of the class Geoglossomycetes provide insights into ecological specialization and systematics.</title>
        <authorList>
            <person name="Melie T."/>
            <person name="Pirro S."/>
            <person name="Miller A.N."/>
            <person name="Quandt A."/>
        </authorList>
    </citation>
    <scope>NUCLEOTIDE SEQUENCE</scope>
    <source>
        <strain evidence="10">GBOQ0MN5Z8</strain>
    </source>
</reference>
<gene>
    <name evidence="10" type="ORF">FGG08_005929</name>
</gene>
<dbReference type="GO" id="GO:0070979">
    <property type="term" value="P:protein K11-linked ubiquitination"/>
    <property type="evidence" value="ECO:0007669"/>
    <property type="project" value="TreeGrafter"/>
</dbReference>
<evidence type="ECO:0000256" key="5">
    <source>
        <dbReference type="ARBA" id="ARBA00023306"/>
    </source>
</evidence>
<dbReference type="GO" id="GO:0051301">
    <property type="term" value="P:cell division"/>
    <property type="evidence" value="ECO:0007669"/>
    <property type="project" value="UniProtKB-KW"/>
</dbReference>
<dbReference type="GO" id="GO:0005680">
    <property type="term" value="C:anaphase-promoting complex"/>
    <property type="evidence" value="ECO:0007669"/>
    <property type="project" value="InterPro"/>
</dbReference>
<evidence type="ECO:0000256" key="2">
    <source>
        <dbReference type="ARBA" id="ARBA00022618"/>
    </source>
</evidence>
<dbReference type="Gene3D" id="1.25.10.10">
    <property type="entry name" value="Leucine-rich Repeat Variant"/>
    <property type="match status" value="2"/>
</dbReference>
<dbReference type="InterPro" id="IPR048971">
    <property type="entry name" value="Apc1_3rd"/>
</dbReference>
<keyword evidence="5" id="KW-0131">Cell cycle</keyword>
<feature type="domain" description="Anaphase-promoting complex subunit 1 N-terminal" evidence="7">
    <location>
        <begin position="32"/>
        <end position="839"/>
    </location>
</feature>
<feature type="compositionally biased region" description="Polar residues" evidence="6">
    <location>
        <begin position="382"/>
        <end position="391"/>
    </location>
</feature>
<dbReference type="OrthoDB" id="26401at2759"/>
<protein>
    <recommendedName>
        <fullName evidence="12">Anaphase-promoting complex subunit 1</fullName>
    </recommendedName>
</protein>
<dbReference type="Pfam" id="PF21282">
    <property type="entry name" value="APC1_3rd"/>
    <property type="match status" value="1"/>
</dbReference>
<dbReference type="Pfam" id="PF20518">
    <property type="entry name" value="Apc1_MidN"/>
    <property type="match status" value="1"/>
</dbReference>
<name>A0A9P8L2G4_9PEZI</name>
<comment type="similarity">
    <text evidence="1">Belongs to the APC1 family.</text>
</comment>
<feature type="region of interest" description="Disordered" evidence="6">
    <location>
        <begin position="405"/>
        <end position="426"/>
    </location>
</feature>
<evidence type="ECO:0000256" key="1">
    <source>
        <dbReference type="ARBA" id="ARBA00010547"/>
    </source>
</evidence>
<dbReference type="InterPro" id="IPR011989">
    <property type="entry name" value="ARM-like"/>
</dbReference>
<keyword evidence="4" id="KW-0498">Mitosis</keyword>
<dbReference type="GO" id="GO:0060090">
    <property type="term" value="F:molecular adaptor activity"/>
    <property type="evidence" value="ECO:0007669"/>
    <property type="project" value="TreeGrafter"/>
</dbReference>
<organism evidence="10 11">
    <name type="scientific">Glutinoglossum americanum</name>
    <dbReference type="NCBI Taxonomy" id="1670608"/>
    <lineage>
        <taxon>Eukaryota</taxon>
        <taxon>Fungi</taxon>
        <taxon>Dikarya</taxon>
        <taxon>Ascomycota</taxon>
        <taxon>Pezizomycotina</taxon>
        <taxon>Geoglossomycetes</taxon>
        <taxon>Geoglossales</taxon>
        <taxon>Geoglossaceae</taxon>
        <taxon>Glutinoglossum</taxon>
    </lineage>
</organism>
<evidence type="ECO:0000256" key="4">
    <source>
        <dbReference type="ARBA" id="ARBA00022776"/>
    </source>
</evidence>
<feature type="domain" description="Anaphase-promoting complex subunit 1 middle" evidence="8">
    <location>
        <begin position="976"/>
        <end position="1194"/>
    </location>
</feature>
<feature type="domain" description="Anaphase-promoting complex subunit 1 beta-sandwich" evidence="9">
    <location>
        <begin position="1818"/>
        <end position="1896"/>
    </location>
</feature>
<accession>A0A9P8L2G4</accession>
<dbReference type="Proteomes" id="UP000698800">
    <property type="component" value="Unassembled WGS sequence"/>
</dbReference>
<feature type="region of interest" description="Disordered" evidence="6">
    <location>
        <begin position="375"/>
        <end position="394"/>
    </location>
</feature>
<dbReference type="FunFam" id="1.25.10.10:FF:000217">
    <property type="entry name" value="20S cyclosome subunit (APC1/BimE)"/>
    <property type="match status" value="1"/>
</dbReference>
<proteinExistence type="inferred from homology"/>
<sequence>MASIASLGIHDPSGLPYLITEEIIDKADCSLVWHTTGNKVGDMIGEEEIVVTEYCVVWSQGGIVRRAFRFDGKRGDGEKSERERIRLAVLTWFPARAGRKTTEGDGRLDSTSDLNAKPEAFATKTGNFGWPPTQGRPCSSQPLSAQGARSRALVVFLKTQAHVYFLSGASHVLHMPFEVERALPSPRGLIIQRKLPPPTRIALESSPVLPSAPLNSFVSTQQQSWSISSSQATIYNDVLGPHDPVVLPNLYNEILSLSRMDAASSLPSLYSLTDPEVEMGLIVTTPSTHLGSFSGSQGPSSAQPGTLSPAEVMVYISAPDEFELLSSEDSTLSFSLAVTINLETRLYTVWNVMYIEPEPASAVVPSRTLVTSGTLSRRRSSYGPSTGTGATTPIGYASTTSGGGIIRGQAVTGPSSLNPGAGPKIDRDLTAQEDQFASSLDPDYGNGGAPSRISRRVSSLVARADLSTNHDRLTFSGLASGGAANSSATHNGSLRRGESFGGYSTRGSFGGSFGPNRRGSVPAIGTFSATGYHDVPVDDLLEELNSGGDFEGFGGMGIHEAREGLRKEIVMTKIESFAIDQASFRDGTLAPGDTLKIFTLVPPRPSISTDGGGESIVMCIANTSDQKLLILSFQIRSQGGLNAPYSGKHRSSSSAPAINKRIVPFLADVERANGVIDAVKLTDGDTARILVLSKTDDGQGELTLRAPWSPAVKIALPTSLAIFNPYQLGHTPFPTGKREGGLKRVFSRGPRALRRVYQETRGGKVTIADEDGKRHRLHIQMKPRNKLVGKILDVCRWVLPGNERGGEGVFVGWWQACRWLQRRGFTGTDGEWTALIVVIWSMAVGFIDGNATLIPGKQKRQKSGLLRSTSGGNIDLRGWKLMLGGGNRHAGSSPEWARGHGWIWGRDGGDKGSQHRPELPPEHSPLDMNKKNALLVNCMVLASEFLSQTGDEIAGVGGYLPTAMGKDPEIQRNTLATILVGLHLLREELKLDITTADSDAKALTPILAQIGSWLGWEMWGCKDTSYYRLEDAEMDCWLFSEIEIIDLWADKITRLDTPAQPFEPPSIYDWLWSCLSKHHQSPFMTLKDIVSPATYHLGSLDYPPSSNSRKEWWTMLTPKTIILTELFSQMSSVQQSPIEIVRAMVKCGMDSQMLDTLPEGIAIPFREAIVRCREHPPTTLDKRTLELLGREDLKELFSLNENRKEFSRLQTVATHRAFRDIHSICNSTFDTESFGSFDGSAEIDRQTVTKLIFRDDQRFNEASKLLQTSKPTLARCFPESDWSESDLLDAQKELAQRVAYRTLAAPAGRGLLYFSARVPLITEKFPIGGFALSCVMKPSNNTVSADKTAFTEEKVGWAFFHAGVASGLTISREAKSIDTSWIVFNRPSELNNRHAGFLLALGLNGHLKSVAKWVAFKYLTPKHTMSSIGFLLGLSASYLGTMDALVTRLLSVHVIRMLPPGAAELNLSPLAQTTGIMGIGLLYCDTQHRRMSEIMLSEIEFIDYEDSSAPTDTLRDEGYRLAAGFALGFINLGKGKDLKGLHDMHLVERLLSIAVGSKKVNIVHVLDKSTAAATVAITLIYMKSQDEALARKIDVPDTIHQFDYVRPDIFLLRTLAKHLIMWNDIRGTFAWIKQGLPKAYRHRSMLNNTPSLSTEDLPFFNILTGLCLSIGLRFAGSGSVEVSSVLIWYLDKFMRLCRVPALNYDQKLTRSTVRNCQDVLALAAATVMAGTGDLQVFRRLRSLHGRTDTDTTYGSHLAAHTAIGVLFLAGGTHTFGTSNLAVASLLLSFYPLSPNHVQDNKSHLQAFRHFWVLATEARCLVPRDVETHRPCSIPISISLRNGNVLKRVAPCLLPELSEIHSVSTTSPLHWPVVLDLANGGHSAIFERSQSILVRRRAAHDSTSSVFQATLQALDDTETSQSSLGWLLRLKSFAGLDKSERALVIPPDAGLPVHASLESTVVDLRLVLEKASLLGDNADRLRNVKLLFAFADQLGGEKPHYLTKEIIDGLRAAVWMAFQG</sequence>
<dbReference type="InterPro" id="IPR049255">
    <property type="entry name" value="Apc1_N"/>
</dbReference>
<feature type="region of interest" description="Disordered" evidence="6">
    <location>
        <begin position="907"/>
        <end position="926"/>
    </location>
</feature>
<dbReference type="GO" id="GO:0007091">
    <property type="term" value="P:metaphase/anaphase transition of mitotic cell cycle"/>
    <property type="evidence" value="ECO:0007669"/>
    <property type="project" value="TreeGrafter"/>
</dbReference>
<dbReference type="GO" id="GO:0031145">
    <property type="term" value="P:anaphase-promoting complex-dependent catabolic process"/>
    <property type="evidence" value="ECO:0007669"/>
    <property type="project" value="TreeGrafter"/>
</dbReference>
<dbReference type="EMBL" id="JAGHQL010000154">
    <property type="protein sequence ID" value="KAH0537267.1"/>
    <property type="molecule type" value="Genomic_DNA"/>
</dbReference>
<keyword evidence="3" id="KW-0677">Repeat</keyword>
<evidence type="ECO:0000256" key="6">
    <source>
        <dbReference type="SAM" id="MobiDB-lite"/>
    </source>
</evidence>
<dbReference type="PANTHER" id="PTHR12827">
    <property type="entry name" value="MEIOTIC CHECKPOINT REGULATOR TSG24 FAMILY MEMBER"/>
    <property type="match status" value="1"/>
</dbReference>
<evidence type="ECO:0000313" key="11">
    <source>
        <dbReference type="Proteomes" id="UP000698800"/>
    </source>
</evidence>
<evidence type="ECO:0000259" key="7">
    <source>
        <dbReference type="Pfam" id="PF12859"/>
    </source>
</evidence>
<dbReference type="FunFam" id="1.25.10.10:FF:000400">
    <property type="entry name" value="20S cyclosome subunit (APC1/BimE), putative"/>
    <property type="match status" value="1"/>
</dbReference>
<dbReference type="InterPro" id="IPR046794">
    <property type="entry name" value="Apc1_MidN"/>
</dbReference>
<feature type="compositionally biased region" description="Low complexity" evidence="6">
    <location>
        <begin position="476"/>
        <end position="492"/>
    </location>
</feature>
<dbReference type="Pfam" id="PF12859">
    <property type="entry name" value="ANAPC1"/>
    <property type="match status" value="1"/>
</dbReference>
<feature type="region of interest" description="Disordered" evidence="6">
    <location>
        <begin position="476"/>
        <end position="499"/>
    </location>
</feature>
<evidence type="ECO:0000259" key="9">
    <source>
        <dbReference type="Pfam" id="PF21282"/>
    </source>
</evidence>
<comment type="caution">
    <text evidence="10">The sequence shown here is derived from an EMBL/GenBank/DDBJ whole genome shotgun (WGS) entry which is preliminary data.</text>
</comment>
<evidence type="ECO:0000256" key="3">
    <source>
        <dbReference type="ARBA" id="ARBA00022737"/>
    </source>
</evidence>